<feature type="transmembrane region" description="Helical" evidence="1">
    <location>
        <begin position="26"/>
        <end position="46"/>
    </location>
</feature>
<keyword evidence="1" id="KW-0472">Membrane</keyword>
<keyword evidence="1" id="KW-0812">Transmembrane</keyword>
<gene>
    <name evidence="2" type="ORF">ABXS69_00435</name>
</gene>
<evidence type="ECO:0000313" key="2">
    <source>
        <dbReference type="EMBL" id="XCP82434.1"/>
    </source>
</evidence>
<sequence length="48" mass="5554">MRMLVAWCLVSSLCYAFLPHGWLDSVRWLLIAALVAIIGWIVALRLRR</sequence>
<protein>
    <recommendedName>
        <fullName evidence="3">DUF4175 domain-containing protein</fullName>
    </recommendedName>
</protein>
<name>A0AAU8N4G8_9ACTO</name>
<reference evidence="2" key="1">
    <citation type="submission" date="2024-05" db="EMBL/GenBank/DDBJ databases">
        <title>Draft genome assemblies of 36 bacteria isolated from hibernating arctic ground squirrels.</title>
        <authorList>
            <person name="McKee H."/>
            <person name="Mullen L."/>
            <person name="Drown D.M."/>
            <person name="Duddleston K.N."/>
        </authorList>
    </citation>
    <scope>NUCLEOTIDE SEQUENCE</scope>
    <source>
        <strain evidence="2">AR004</strain>
    </source>
</reference>
<evidence type="ECO:0000256" key="1">
    <source>
        <dbReference type="SAM" id="Phobius"/>
    </source>
</evidence>
<evidence type="ECO:0008006" key="3">
    <source>
        <dbReference type="Google" id="ProtNLM"/>
    </source>
</evidence>
<proteinExistence type="predicted"/>
<dbReference type="EMBL" id="CP159989">
    <property type="protein sequence ID" value="XCP82434.1"/>
    <property type="molecule type" value="Genomic_DNA"/>
</dbReference>
<accession>A0AAU8N4G8</accession>
<keyword evidence="1" id="KW-1133">Transmembrane helix</keyword>
<dbReference type="AlphaFoldDB" id="A0AAU8N4G8"/>
<dbReference type="RefSeq" id="WP_366180675.1">
    <property type="nucleotide sequence ID" value="NZ_CP159989.1"/>
</dbReference>
<organism evidence="2">
    <name type="scientific">Actinomyces timonensis</name>
    <dbReference type="NCBI Taxonomy" id="1288391"/>
    <lineage>
        <taxon>Bacteria</taxon>
        <taxon>Bacillati</taxon>
        <taxon>Actinomycetota</taxon>
        <taxon>Actinomycetes</taxon>
        <taxon>Actinomycetales</taxon>
        <taxon>Actinomycetaceae</taxon>
        <taxon>Actinomyces</taxon>
    </lineage>
</organism>